<dbReference type="Proteomes" id="UP001501035">
    <property type="component" value="Unassembled WGS sequence"/>
</dbReference>
<proteinExistence type="inferred from homology"/>
<organism evidence="3 4">
    <name type="scientific">Gordonia defluvii</name>
    <dbReference type="NCBI Taxonomy" id="283718"/>
    <lineage>
        <taxon>Bacteria</taxon>
        <taxon>Bacillati</taxon>
        <taxon>Actinomycetota</taxon>
        <taxon>Actinomycetes</taxon>
        <taxon>Mycobacteriales</taxon>
        <taxon>Gordoniaceae</taxon>
        <taxon>Gordonia</taxon>
    </lineage>
</organism>
<dbReference type="Pfam" id="PF04075">
    <property type="entry name" value="F420H2_quin_red"/>
    <property type="match status" value="1"/>
</dbReference>
<keyword evidence="4" id="KW-1185">Reference proteome</keyword>
<reference evidence="4" key="1">
    <citation type="journal article" date="2019" name="Int. J. Syst. Evol. Microbiol.">
        <title>The Global Catalogue of Microorganisms (GCM) 10K type strain sequencing project: providing services to taxonomists for standard genome sequencing and annotation.</title>
        <authorList>
            <consortium name="The Broad Institute Genomics Platform"/>
            <consortium name="The Broad Institute Genome Sequencing Center for Infectious Disease"/>
            <person name="Wu L."/>
            <person name="Ma J."/>
        </authorList>
    </citation>
    <scope>NUCLEOTIDE SEQUENCE [LARGE SCALE GENOMIC DNA]</scope>
    <source>
        <strain evidence="4">JCM 14234</strain>
    </source>
</reference>
<accession>A0ABP6LH01</accession>
<comment type="similarity">
    <text evidence="1">Belongs to the F420H(2)-dependent quinone reductase family.</text>
</comment>
<evidence type="ECO:0000256" key="1">
    <source>
        <dbReference type="ARBA" id="ARBA00008710"/>
    </source>
</evidence>
<evidence type="ECO:0000313" key="3">
    <source>
        <dbReference type="EMBL" id="GAA3038998.1"/>
    </source>
</evidence>
<gene>
    <name evidence="3" type="ORF">GCM10010528_19510</name>
</gene>
<name>A0ABP6LH01_9ACTN</name>
<evidence type="ECO:0000313" key="4">
    <source>
        <dbReference type="Proteomes" id="UP001501035"/>
    </source>
</evidence>
<dbReference type="PANTHER" id="PTHR39428:SF3">
    <property type="entry name" value="DEAZAFLAVIN-DEPENDENT NITROREDUCTASE"/>
    <property type="match status" value="1"/>
</dbReference>
<comment type="caution">
    <text evidence="3">The sequence shown here is derived from an EMBL/GenBank/DDBJ whole genome shotgun (WGS) entry which is preliminary data.</text>
</comment>
<dbReference type="PANTHER" id="PTHR39428">
    <property type="entry name" value="F420H(2)-DEPENDENT QUINONE REDUCTASE RV1261C"/>
    <property type="match status" value="1"/>
</dbReference>
<comment type="catalytic activity">
    <reaction evidence="2">
        <text>oxidized coenzyme F420-(gamma-L-Glu)(n) + a quinol + H(+) = reduced coenzyme F420-(gamma-L-Glu)(n) + a quinone</text>
        <dbReference type="Rhea" id="RHEA:39663"/>
        <dbReference type="Rhea" id="RHEA-COMP:12939"/>
        <dbReference type="Rhea" id="RHEA-COMP:14378"/>
        <dbReference type="ChEBI" id="CHEBI:15378"/>
        <dbReference type="ChEBI" id="CHEBI:24646"/>
        <dbReference type="ChEBI" id="CHEBI:132124"/>
        <dbReference type="ChEBI" id="CHEBI:133980"/>
        <dbReference type="ChEBI" id="CHEBI:139511"/>
    </reaction>
</comment>
<sequence length="158" mass="17057">MRRPATVGCGMRYDDEYSPSPSAWVRDQVAAYERSGGTEGTTLPGSELPVVIVTMRGAKTGKLRKVPLMRVEHGGEYLAVASKGGSPANPVWYHNLLADPAVQLRDATAVGAYTARQISDPQQRALWWQRAVAAYPPYADYAAKAGRVIPIFLLSPAG</sequence>
<dbReference type="Gene3D" id="2.30.110.10">
    <property type="entry name" value="Electron Transport, Fmn-binding Protein, Chain A"/>
    <property type="match status" value="1"/>
</dbReference>
<dbReference type="EMBL" id="BAAAVS010000024">
    <property type="protein sequence ID" value="GAA3038998.1"/>
    <property type="molecule type" value="Genomic_DNA"/>
</dbReference>
<dbReference type="InterPro" id="IPR012349">
    <property type="entry name" value="Split_barrel_FMN-bd"/>
</dbReference>
<evidence type="ECO:0000256" key="2">
    <source>
        <dbReference type="ARBA" id="ARBA00049106"/>
    </source>
</evidence>
<protein>
    <submittedName>
        <fullName evidence="3">Nitroreductase family deazaflavin-dependent oxidoreductase</fullName>
    </submittedName>
</protein>
<dbReference type="InterPro" id="IPR004378">
    <property type="entry name" value="F420H2_quin_Rdtase"/>
</dbReference>
<dbReference type="NCBIfam" id="TIGR00026">
    <property type="entry name" value="hi_GC_TIGR00026"/>
    <property type="match status" value="1"/>
</dbReference>